<dbReference type="AlphaFoldDB" id="S9SKR6"/>
<accession>S9SKR6</accession>
<dbReference type="EMBL" id="ATMT01000067">
    <property type="protein sequence ID" value="EPY05284.1"/>
    <property type="molecule type" value="Genomic_DNA"/>
</dbReference>
<reference evidence="1 2" key="1">
    <citation type="submission" date="2013-05" db="EMBL/GenBank/DDBJ databases">
        <authorList>
            <person name="Strain E.A."/>
            <person name="Brown E."/>
            <person name="Allard M.W."/>
            <person name="Luo Y.L."/>
        </authorList>
    </citation>
    <scope>NUCLEOTIDE SEQUENCE [LARGE SCALE GENOMIC DNA]</scope>
    <source>
        <strain evidence="1 2">TS-15</strain>
    </source>
</reference>
<gene>
    <name evidence="1" type="ORF">PAALTS15_20348</name>
</gene>
<protein>
    <submittedName>
        <fullName evidence="1">Uncharacterized protein</fullName>
    </submittedName>
</protein>
<dbReference type="Proteomes" id="UP000015344">
    <property type="component" value="Unassembled WGS sequence"/>
</dbReference>
<proteinExistence type="predicted"/>
<name>S9SKR6_PAEAL</name>
<evidence type="ECO:0000313" key="2">
    <source>
        <dbReference type="Proteomes" id="UP000015344"/>
    </source>
</evidence>
<comment type="caution">
    <text evidence="1">The sequence shown here is derived from an EMBL/GenBank/DDBJ whole genome shotgun (WGS) entry which is preliminary data.</text>
</comment>
<evidence type="ECO:0000313" key="1">
    <source>
        <dbReference type="EMBL" id="EPY05284.1"/>
    </source>
</evidence>
<dbReference type="PATRIC" id="fig|1117108.3.peg.4196"/>
<organism evidence="1 2">
    <name type="scientific">Paenibacillus alvei TS-15</name>
    <dbReference type="NCBI Taxonomy" id="1117108"/>
    <lineage>
        <taxon>Bacteria</taxon>
        <taxon>Bacillati</taxon>
        <taxon>Bacillota</taxon>
        <taxon>Bacilli</taxon>
        <taxon>Bacillales</taxon>
        <taxon>Paenibacillaceae</taxon>
        <taxon>Paenibacillus</taxon>
    </lineage>
</organism>
<sequence>MRIALPTTQLTQNVMDRSTTCPNGMRLSRYLDQRQPERITWEQMMTAAAPPNPPVCVPSPDHWCP</sequence>